<organism evidence="2 3">
    <name type="scientific">Tagetes erecta</name>
    <name type="common">African marigold</name>
    <dbReference type="NCBI Taxonomy" id="13708"/>
    <lineage>
        <taxon>Eukaryota</taxon>
        <taxon>Viridiplantae</taxon>
        <taxon>Streptophyta</taxon>
        <taxon>Embryophyta</taxon>
        <taxon>Tracheophyta</taxon>
        <taxon>Spermatophyta</taxon>
        <taxon>Magnoliopsida</taxon>
        <taxon>eudicotyledons</taxon>
        <taxon>Gunneridae</taxon>
        <taxon>Pentapetalae</taxon>
        <taxon>asterids</taxon>
        <taxon>campanulids</taxon>
        <taxon>Asterales</taxon>
        <taxon>Asteraceae</taxon>
        <taxon>Asteroideae</taxon>
        <taxon>Heliantheae alliance</taxon>
        <taxon>Tageteae</taxon>
        <taxon>Tagetes</taxon>
    </lineage>
</organism>
<keyword evidence="1" id="KW-1133">Transmembrane helix</keyword>
<dbReference type="Proteomes" id="UP001229421">
    <property type="component" value="Unassembled WGS sequence"/>
</dbReference>
<evidence type="ECO:0000256" key="1">
    <source>
        <dbReference type="SAM" id="Phobius"/>
    </source>
</evidence>
<accession>A0AAD8L515</accession>
<keyword evidence="1" id="KW-0472">Membrane</keyword>
<gene>
    <name evidence="2" type="ORF">QVD17_10069</name>
</gene>
<evidence type="ECO:0008006" key="4">
    <source>
        <dbReference type="Google" id="ProtNLM"/>
    </source>
</evidence>
<evidence type="ECO:0000313" key="2">
    <source>
        <dbReference type="EMBL" id="KAK1433163.1"/>
    </source>
</evidence>
<protein>
    <recommendedName>
        <fullName evidence="4">Transmembrane protein</fullName>
    </recommendedName>
</protein>
<keyword evidence="3" id="KW-1185">Reference proteome</keyword>
<name>A0AAD8L515_TARER</name>
<reference evidence="2" key="1">
    <citation type="journal article" date="2023" name="bioRxiv">
        <title>Improved chromosome-level genome assembly for marigold (Tagetes erecta).</title>
        <authorList>
            <person name="Jiang F."/>
            <person name="Yuan L."/>
            <person name="Wang S."/>
            <person name="Wang H."/>
            <person name="Xu D."/>
            <person name="Wang A."/>
            <person name="Fan W."/>
        </authorList>
    </citation>
    <scope>NUCLEOTIDE SEQUENCE</scope>
    <source>
        <strain evidence="2">WSJ</strain>
        <tissue evidence="2">Leaf</tissue>
    </source>
</reference>
<comment type="caution">
    <text evidence="2">The sequence shown here is derived from an EMBL/GenBank/DDBJ whole genome shotgun (WGS) entry which is preliminary data.</text>
</comment>
<keyword evidence="1" id="KW-0812">Transmembrane</keyword>
<sequence length="73" mass="8235">MVKRSKPLRGSINERDVEVELQMSIKLVYAPFMISIPSIFVPNFVFSAAYSCIFSPLIHSSSYFTPLNSTYAP</sequence>
<dbReference type="AlphaFoldDB" id="A0AAD8L515"/>
<feature type="transmembrane region" description="Helical" evidence="1">
    <location>
        <begin position="32"/>
        <end position="58"/>
    </location>
</feature>
<dbReference type="EMBL" id="JAUHHV010000002">
    <property type="protein sequence ID" value="KAK1433163.1"/>
    <property type="molecule type" value="Genomic_DNA"/>
</dbReference>
<evidence type="ECO:0000313" key="3">
    <source>
        <dbReference type="Proteomes" id="UP001229421"/>
    </source>
</evidence>
<proteinExistence type="predicted"/>